<dbReference type="Proteomes" id="UP001492380">
    <property type="component" value="Unassembled WGS sequence"/>
</dbReference>
<organism evidence="2 3">
    <name type="scientific">Phyllosticta capitalensis</name>
    <dbReference type="NCBI Taxonomy" id="121624"/>
    <lineage>
        <taxon>Eukaryota</taxon>
        <taxon>Fungi</taxon>
        <taxon>Dikarya</taxon>
        <taxon>Ascomycota</taxon>
        <taxon>Pezizomycotina</taxon>
        <taxon>Dothideomycetes</taxon>
        <taxon>Dothideomycetes incertae sedis</taxon>
        <taxon>Botryosphaeriales</taxon>
        <taxon>Phyllostictaceae</taxon>
        <taxon>Phyllosticta</taxon>
    </lineage>
</organism>
<keyword evidence="3" id="KW-1185">Reference proteome</keyword>
<sequence length="606" mass="67570">MWLEDAWITRAIQYAKQRFSQVTSDLPQEKPSACSPCLVTGTKTQSRMLRESIEASRSTAVAEHLKTKQTHSSSIAPNYSPSNSSHYISRAILFLLSTSGPEHQMLKRTVETSAGPSQQQLGRSCQPSLCRRRFLKKKSETATDKKPVPSKATRPLSRARLAGAPRPTTLSKLLPNLYLTSLPSLSFFQEEVKEAYRDRQEARRPSLAVVHHLSSPTAPKGLTVVSQKRHLQRLRGHSVHGTDKHQRQLQPDQCLEAPSSRKNPFRLPTTAKSVLLRAICSRGPTTPPLLGHDSCTPPTTLAHLRRATRSSKPLATFLPRPQGPVPHHFNPSAQNPQGSLLPPTDTVPLAPSVVLCQPERFPPTFLGGCHQILLHMTFGLVCVCGPLPTRAASIKYSWWLPSNMPPKDGEKRSYGKEDFLALPSFSHDFPQPIREQERFGAYDLVDPLPLTGQPRTTKVYPSHVTLLVPRCDLGCFMKERVELARLGSTLSVTCTVKAPGEVAQKFSIFSVTFTDKFSSGSVTFGWVRISQKWFGKRLDYPEPMHNGSRDVNRNEYHTSRTYVAQERLCSPRHQEEGRYADGEEDQARGECGSSLRGKRVSVLMLV</sequence>
<evidence type="ECO:0000256" key="1">
    <source>
        <dbReference type="SAM" id="MobiDB-lite"/>
    </source>
</evidence>
<gene>
    <name evidence="2" type="ORF">HDK90DRAFT_470992</name>
</gene>
<dbReference type="EMBL" id="JBBWRZ010000015">
    <property type="protein sequence ID" value="KAK8222688.1"/>
    <property type="molecule type" value="Genomic_DNA"/>
</dbReference>
<evidence type="ECO:0000313" key="2">
    <source>
        <dbReference type="EMBL" id="KAK8222688.1"/>
    </source>
</evidence>
<name>A0ABR1Y8V4_9PEZI</name>
<feature type="compositionally biased region" description="Polar residues" evidence="1">
    <location>
        <begin position="70"/>
        <end position="81"/>
    </location>
</feature>
<reference evidence="2 3" key="1">
    <citation type="submission" date="2024-04" db="EMBL/GenBank/DDBJ databases">
        <title>Phyllosticta paracitricarpa is synonymous to the EU quarantine fungus P. citricarpa based on phylogenomic analyses.</title>
        <authorList>
            <consortium name="Lawrence Berkeley National Laboratory"/>
            <person name="Van Ingen-Buijs V.A."/>
            <person name="Van Westerhoven A.C."/>
            <person name="Haridas S."/>
            <person name="Skiadas P."/>
            <person name="Martin F."/>
            <person name="Groenewald J.Z."/>
            <person name="Crous P.W."/>
            <person name="Seidl M.F."/>
        </authorList>
    </citation>
    <scope>NUCLEOTIDE SEQUENCE [LARGE SCALE GENOMIC DNA]</scope>
    <source>
        <strain evidence="2 3">CBS 123374</strain>
    </source>
</reference>
<feature type="compositionally biased region" description="Basic and acidic residues" evidence="1">
    <location>
        <begin position="137"/>
        <end position="147"/>
    </location>
</feature>
<feature type="region of interest" description="Disordered" evidence="1">
    <location>
        <begin position="136"/>
        <end position="164"/>
    </location>
</feature>
<comment type="caution">
    <text evidence="2">The sequence shown here is derived from an EMBL/GenBank/DDBJ whole genome shotgun (WGS) entry which is preliminary data.</text>
</comment>
<proteinExistence type="predicted"/>
<evidence type="ECO:0000313" key="3">
    <source>
        <dbReference type="Proteomes" id="UP001492380"/>
    </source>
</evidence>
<feature type="region of interest" description="Disordered" evidence="1">
    <location>
        <begin position="59"/>
        <end position="81"/>
    </location>
</feature>
<accession>A0ABR1Y8V4</accession>
<protein>
    <submittedName>
        <fullName evidence="2">Uncharacterized protein</fullName>
    </submittedName>
</protein>